<accession>A0A3M6TWM3</accession>
<dbReference type="Proteomes" id="UP000275408">
    <property type="component" value="Unassembled WGS sequence"/>
</dbReference>
<reference evidence="1 2" key="1">
    <citation type="journal article" date="2018" name="Sci. Rep.">
        <title>Comparative analysis of the Pocillopora damicornis genome highlights role of immune system in coral evolution.</title>
        <authorList>
            <person name="Cunning R."/>
            <person name="Bay R.A."/>
            <person name="Gillette P."/>
            <person name="Baker A.C."/>
            <person name="Traylor-Knowles N."/>
        </authorList>
    </citation>
    <scope>NUCLEOTIDE SEQUENCE [LARGE SCALE GENOMIC DNA]</scope>
    <source>
        <strain evidence="1">RSMAS</strain>
        <tissue evidence="1">Whole animal</tissue>
    </source>
</reference>
<dbReference type="EMBL" id="RCHS01002791">
    <property type="protein sequence ID" value="RMX45688.1"/>
    <property type="molecule type" value="Genomic_DNA"/>
</dbReference>
<sequence>MQALNLDCAGDHFTSSEFCFFDRKHKRCRGFAILTSSVYHPLLRKQMKLATMEAENEDQTNREIVSCDGNYKFNPVGWCADMAGANLAGFTEVFAETVHVRIKACEFPFKDHRNKNARKLDADIAADAIEAAYYESSKAEIEEFYCNKGRAVDFVILGLVVARKTGFHFLRICTSRRAENESSRGTTLIYRCSKFALRTLETLCFQTLSSKIVNRSLQQVAHLMPIEKKKKHAREVNK</sequence>
<gene>
    <name evidence="1" type="ORF">pdam_00019975</name>
</gene>
<keyword evidence="2" id="KW-1185">Reference proteome</keyword>
<organism evidence="1 2">
    <name type="scientific">Pocillopora damicornis</name>
    <name type="common">Cauliflower coral</name>
    <name type="synonym">Millepora damicornis</name>
    <dbReference type="NCBI Taxonomy" id="46731"/>
    <lineage>
        <taxon>Eukaryota</taxon>
        <taxon>Metazoa</taxon>
        <taxon>Cnidaria</taxon>
        <taxon>Anthozoa</taxon>
        <taxon>Hexacorallia</taxon>
        <taxon>Scleractinia</taxon>
        <taxon>Astrocoeniina</taxon>
        <taxon>Pocilloporidae</taxon>
        <taxon>Pocillopora</taxon>
    </lineage>
</organism>
<proteinExistence type="predicted"/>
<dbReference type="AlphaFoldDB" id="A0A3M6TWM3"/>
<comment type="caution">
    <text evidence="1">The sequence shown here is derived from an EMBL/GenBank/DDBJ whole genome shotgun (WGS) entry which is preliminary data.</text>
</comment>
<protein>
    <submittedName>
        <fullName evidence="1">Uncharacterized protein</fullName>
    </submittedName>
</protein>
<evidence type="ECO:0000313" key="2">
    <source>
        <dbReference type="Proteomes" id="UP000275408"/>
    </source>
</evidence>
<name>A0A3M6TWM3_POCDA</name>
<evidence type="ECO:0000313" key="1">
    <source>
        <dbReference type="EMBL" id="RMX45688.1"/>
    </source>
</evidence>